<evidence type="ECO:0000256" key="2">
    <source>
        <dbReference type="ARBA" id="ARBA00022517"/>
    </source>
</evidence>
<evidence type="ECO:0000313" key="5">
    <source>
        <dbReference type="EMBL" id="APG28514.1"/>
    </source>
</evidence>
<dbReference type="CDD" id="cd16331">
    <property type="entry name" value="YjgA-like"/>
    <property type="match status" value="1"/>
</dbReference>
<evidence type="ECO:0000256" key="3">
    <source>
        <dbReference type="ARBA" id="ARBA00022730"/>
    </source>
</evidence>
<dbReference type="PANTHER" id="PTHR38101">
    <property type="entry name" value="UPF0307 PROTEIN YJGA"/>
    <property type="match status" value="1"/>
</dbReference>
<dbReference type="EMBL" id="CP015519">
    <property type="protein sequence ID" value="APG28514.1"/>
    <property type="molecule type" value="Genomic_DNA"/>
</dbReference>
<dbReference type="GO" id="GO:0005829">
    <property type="term" value="C:cytosol"/>
    <property type="evidence" value="ECO:0007669"/>
    <property type="project" value="TreeGrafter"/>
</dbReference>
<evidence type="ECO:0000256" key="1">
    <source>
        <dbReference type="ARBA" id="ARBA00022490"/>
    </source>
</evidence>
<evidence type="ECO:0000256" key="4">
    <source>
        <dbReference type="ARBA" id="ARBA00022884"/>
    </source>
</evidence>
<dbReference type="OrthoDB" id="5402031at2"/>
<dbReference type="RefSeq" id="WP_072284541.1">
    <property type="nucleotide sequence ID" value="NZ_CP015519.1"/>
</dbReference>
<dbReference type="InterPro" id="IPR023153">
    <property type="entry name" value="DarP_sf"/>
</dbReference>
<dbReference type="Proteomes" id="UP000182517">
    <property type="component" value="Chromosome"/>
</dbReference>
<sequence>MNDDFSDQPPLSRSAKKRAAKAIEELAATLATMAEADYRRLPLNGLIAEELQQARDIKSHGARKRQLKHLAGLLREDDESREQIETFIADLERGHRQNTAGFHRLEELREGLCDPGRCAETLEEIERTLQSVDTAKIHRLAKSVQNSADKRAFREIFRLLRDAESGQK</sequence>
<dbReference type="STRING" id="1842532.A7E78_12085"/>
<dbReference type="Pfam" id="PF04751">
    <property type="entry name" value="DarP"/>
    <property type="match status" value="1"/>
</dbReference>
<reference evidence="5 6" key="1">
    <citation type="journal article" date="2017" name="Genome Announc.">
        <title>Complete Genome Sequences of Two Acetylene-Fermenting Pelobacter acetylenicus Strains.</title>
        <authorList>
            <person name="Sutton J.M."/>
            <person name="Baesman S.M."/>
            <person name="Fierst J.L."/>
            <person name="Poret-Peterson A.T."/>
            <person name="Oremland R.S."/>
            <person name="Dunlap D.S."/>
            <person name="Akob D.M."/>
        </authorList>
    </citation>
    <scope>NUCLEOTIDE SEQUENCE [LARGE SCALE GENOMIC DNA]</scope>
    <source>
        <strain evidence="5 6">SFB93</strain>
    </source>
</reference>
<dbReference type="NCBIfam" id="NF003593">
    <property type="entry name" value="PRK05255.1-1"/>
    <property type="match status" value="1"/>
</dbReference>
<dbReference type="PANTHER" id="PTHR38101:SF1">
    <property type="entry name" value="UPF0307 PROTEIN YJGA"/>
    <property type="match status" value="1"/>
</dbReference>
<keyword evidence="2" id="KW-0690">Ribosome biogenesis</keyword>
<dbReference type="GO" id="GO:0019843">
    <property type="term" value="F:rRNA binding"/>
    <property type="evidence" value="ECO:0007669"/>
    <property type="project" value="UniProtKB-KW"/>
</dbReference>
<keyword evidence="3" id="KW-0699">rRNA-binding</keyword>
<protein>
    <recommendedName>
        <fullName evidence="7">Ribosome-associated protein</fullName>
    </recommendedName>
</protein>
<dbReference type="Gene3D" id="1.10.60.30">
    <property type="entry name" value="PSPTO4464-like domains"/>
    <property type="match status" value="2"/>
</dbReference>
<evidence type="ECO:0008006" key="7">
    <source>
        <dbReference type="Google" id="ProtNLM"/>
    </source>
</evidence>
<gene>
    <name evidence="5" type="ORF">A7E78_12085</name>
</gene>
<proteinExistence type="predicted"/>
<keyword evidence="1" id="KW-0963">Cytoplasm</keyword>
<dbReference type="GO" id="GO:0042254">
    <property type="term" value="P:ribosome biogenesis"/>
    <property type="evidence" value="ECO:0007669"/>
    <property type="project" value="UniProtKB-KW"/>
</dbReference>
<keyword evidence="6" id="KW-1185">Reference proteome</keyword>
<evidence type="ECO:0000313" key="6">
    <source>
        <dbReference type="Proteomes" id="UP000182517"/>
    </source>
</evidence>
<dbReference type="SUPFAM" id="SSF158710">
    <property type="entry name" value="PSPTO4464-like"/>
    <property type="match status" value="1"/>
</dbReference>
<organism evidence="5 6">
    <name type="scientific">Syntrophotalea acetylenivorans</name>
    <dbReference type="NCBI Taxonomy" id="1842532"/>
    <lineage>
        <taxon>Bacteria</taxon>
        <taxon>Pseudomonadati</taxon>
        <taxon>Thermodesulfobacteriota</taxon>
        <taxon>Desulfuromonadia</taxon>
        <taxon>Desulfuromonadales</taxon>
        <taxon>Syntrophotaleaceae</taxon>
        <taxon>Syntrophotalea</taxon>
    </lineage>
</organism>
<name>A0A1L3GRF0_9BACT</name>
<dbReference type="AlphaFoldDB" id="A0A1L3GRF0"/>
<dbReference type="InterPro" id="IPR006839">
    <property type="entry name" value="DarP"/>
</dbReference>
<keyword evidence="4" id="KW-0694">RNA-binding</keyword>
<dbReference type="KEGG" id="pef:A7E78_12085"/>
<accession>A0A1L3GRF0</accession>